<dbReference type="EMBL" id="JAUDCG010000023">
    <property type="protein sequence ID" value="MDM8157265.1"/>
    <property type="molecule type" value="Genomic_DNA"/>
</dbReference>
<organism evidence="10 11">
    <name type="scientific">Amedibacillus dolichus</name>
    <dbReference type="NCBI Taxonomy" id="31971"/>
    <lineage>
        <taxon>Bacteria</taxon>
        <taxon>Bacillati</taxon>
        <taxon>Bacillota</taxon>
        <taxon>Erysipelotrichia</taxon>
        <taxon>Erysipelotrichales</taxon>
        <taxon>Erysipelotrichaceae</taxon>
        <taxon>Amedibacillus</taxon>
    </lineage>
</organism>
<evidence type="ECO:0000256" key="1">
    <source>
        <dbReference type="ARBA" id="ARBA00005194"/>
    </source>
</evidence>
<dbReference type="PANTHER" id="PTHR45266">
    <property type="entry name" value="OXALOACETATE DECARBOXYLASE ALPHA CHAIN"/>
    <property type="match status" value="1"/>
</dbReference>
<comment type="pathway">
    <text evidence="1 8">Lipid metabolism; fatty acid biosynthesis.</text>
</comment>
<feature type="domain" description="Lipoyl-binding" evidence="9">
    <location>
        <begin position="55"/>
        <end position="139"/>
    </location>
</feature>
<evidence type="ECO:0000256" key="4">
    <source>
        <dbReference type="ARBA" id="ARBA00022832"/>
    </source>
</evidence>
<evidence type="ECO:0000313" key="11">
    <source>
        <dbReference type="Proteomes" id="UP001529340"/>
    </source>
</evidence>
<dbReference type="InterPro" id="IPR000089">
    <property type="entry name" value="Biotin_lipoyl"/>
</dbReference>
<dbReference type="PANTHER" id="PTHR45266:SF3">
    <property type="entry name" value="OXALOACETATE DECARBOXYLASE ALPHA CHAIN"/>
    <property type="match status" value="1"/>
</dbReference>
<sequence>MDTGKIKEIISIFEQSTLSTMELEGDDLKIKLSKDGAGSPLSVERVEQPQPKPVEHAAEIAEGDAVRSPLVGTFYAAASENAKPFVEIGQTVKQGDILCIIEAMKVMNEIHAPRSGVIREILVQDGAMVQFDEELMIIGE</sequence>
<dbReference type="PROSITE" id="PS50968">
    <property type="entry name" value="BIOTINYL_LIPOYL"/>
    <property type="match status" value="1"/>
</dbReference>
<comment type="caution">
    <text evidence="10">The sequence shown here is derived from an EMBL/GenBank/DDBJ whole genome shotgun (WGS) entry which is preliminary data.</text>
</comment>
<name>A0ABT7UCB7_9FIRM</name>
<keyword evidence="11" id="KW-1185">Reference proteome</keyword>
<dbReference type="PRINTS" id="PR01071">
    <property type="entry name" value="ACOABIOTINCC"/>
</dbReference>
<evidence type="ECO:0000256" key="3">
    <source>
        <dbReference type="ARBA" id="ARBA00022516"/>
    </source>
</evidence>
<reference evidence="11" key="1">
    <citation type="submission" date="2023-06" db="EMBL/GenBank/DDBJ databases">
        <title>Identification and characterization of horizontal gene transfer across gut microbiota members of farm animals based on homology search.</title>
        <authorList>
            <person name="Zeman M."/>
            <person name="Kubasova T."/>
            <person name="Jahodarova E."/>
            <person name="Nykrynova M."/>
            <person name="Rychlik I."/>
        </authorList>
    </citation>
    <scope>NUCLEOTIDE SEQUENCE [LARGE SCALE GENOMIC DNA]</scope>
    <source>
        <strain evidence="11">ET39</strain>
    </source>
</reference>
<dbReference type="NCBIfam" id="TIGR00531">
    <property type="entry name" value="BCCP"/>
    <property type="match status" value="1"/>
</dbReference>
<proteinExistence type="predicted"/>
<dbReference type="InterPro" id="IPR001882">
    <property type="entry name" value="Biotin_BS"/>
</dbReference>
<gene>
    <name evidence="10" type="primary">accB</name>
    <name evidence="10" type="ORF">QUV96_06395</name>
</gene>
<dbReference type="CDD" id="cd06850">
    <property type="entry name" value="biotinyl_domain"/>
    <property type="match status" value="1"/>
</dbReference>
<evidence type="ECO:0000256" key="7">
    <source>
        <dbReference type="ARBA" id="ARBA00023267"/>
    </source>
</evidence>
<dbReference type="GO" id="GO:0003989">
    <property type="term" value="F:acetyl-CoA carboxylase activity"/>
    <property type="evidence" value="ECO:0007669"/>
    <property type="project" value="UniProtKB-EC"/>
</dbReference>
<reference evidence="10 11" key="2">
    <citation type="submission" date="2023-06" db="EMBL/GenBank/DDBJ databases">
        <title>Identification and characterization of horizontal gene transfer across gut microbiota members of farm animals based on homology search.</title>
        <authorList>
            <person name="Schwarzerova J."/>
            <person name="Nykrynova M."/>
            <person name="Jureckova K."/>
            <person name="Cejkova D."/>
            <person name="Rychlik I."/>
        </authorList>
    </citation>
    <scope>NUCLEOTIDE SEQUENCE [LARGE SCALE GENOMIC DNA]</scope>
    <source>
        <strain evidence="10 11">ET39</strain>
    </source>
</reference>
<keyword evidence="6 8" id="KW-0275">Fatty acid biosynthesis</keyword>
<keyword evidence="4 8" id="KW-0276">Fatty acid metabolism</keyword>
<dbReference type="Pfam" id="PF00364">
    <property type="entry name" value="Biotin_lipoyl"/>
    <property type="match status" value="1"/>
</dbReference>
<dbReference type="SUPFAM" id="SSF51230">
    <property type="entry name" value="Single hybrid motif"/>
    <property type="match status" value="1"/>
</dbReference>
<dbReference type="InterPro" id="IPR001249">
    <property type="entry name" value="AcCoA_biotinCC"/>
</dbReference>
<dbReference type="Proteomes" id="UP001529340">
    <property type="component" value="Unassembled WGS sequence"/>
</dbReference>
<keyword evidence="3 8" id="KW-0444">Lipid biosynthesis</keyword>
<evidence type="ECO:0000259" key="9">
    <source>
        <dbReference type="PROSITE" id="PS50968"/>
    </source>
</evidence>
<evidence type="ECO:0000256" key="6">
    <source>
        <dbReference type="ARBA" id="ARBA00023160"/>
    </source>
</evidence>
<evidence type="ECO:0000313" key="10">
    <source>
        <dbReference type="EMBL" id="MDM8157265.1"/>
    </source>
</evidence>
<protein>
    <recommendedName>
        <fullName evidence="2 8">Biotin carboxyl carrier protein of acetyl-CoA carboxylase</fullName>
    </recommendedName>
</protein>
<accession>A0ABT7UCB7</accession>
<keyword evidence="10" id="KW-0436">Ligase</keyword>
<dbReference type="PROSITE" id="PS00188">
    <property type="entry name" value="BIOTIN"/>
    <property type="match status" value="1"/>
</dbReference>
<keyword evidence="7 8" id="KW-0092">Biotin</keyword>
<dbReference type="InterPro" id="IPR011053">
    <property type="entry name" value="Single_hybrid_motif"/>
</dbReference>
<evidence type="ECO:0000256" key="2">
    <source>
        <dbReference type="ARBA" id="ARBA00017562"/>
    </source>
</evidence>
<comment type="function">
    <text evidence="8">This protein is a component of the acetyl coenzyme A carboxylase complex; first, biotin carboxylase catalyzes the carboxylation of the carrier protein and then the transcarboxylase transfers the carboxyl group to form malonyl-CoA.</text>
</comment>
<evidence type="ECO:0000256" key="5">
    <source>
        <dbReference type="ARBA" id="ARBA00023098"/>
    </source>
</evidence>
<evidence type="ECO:0000256" key="8">
    <source>
        <dbReference type="RuleBase" id="RU364072"/>
    </source>
</evidence>
<dbReference type="InterPro" id="IPR050709">
    <property type="entry name" value="Biotin_Carboxyl_Carrier/Decarb"/>
</dbReference>
<dbReference type="RefSeq" id="WP_289607726.1">
    <property type="nucleotide sequence ID" value="NZ_JAUDCG010000023.1"/>
</dbReference>
<reference evidence="10 11" key="3">
    <citation type="submission" date="2023-06" db="EMBL/GenBank/DDBJ databases">
        <authorList>
            <person name="Zeman M."/>
            <person name="Kubasova T."/>
            <person name="Jahodarova E."/>
            <person name="Nykrynova M."/>
            <person name="Rychlik I."/>
        </authorList>
    </citation>
    <scope>NUCLEOTIDE SEQUENCE [LARGE SCALE GENOMIC DNA]</scope>
    <source>
        <strain evidence="10 11">ET39</strain>
    </source>
</reference>
<keyword evidence="5 8" id="KW-0443">Lipid metabolism</keyword>
<dbReference type="Gene3D" id="2.40.50.100">
    <property type="match status" value="1"/>
</dbReference>